<dbReference type="AlphaFoldDB" id="A0A2P6ND12"/>
<comment type="caution">
    <text evidence="1">The sequence shown here is derived from an EMBL/GenBank/DDBJ whole genome shotgun (WGS) entry which is preliminary data.</text>
</comment>
<dbReference type="InterPro" id="IPR029033">
    <property type="entry name" value="His_PPase_superfam"/>
</dbReference>
<dbReference type="GO" id="GO:0005737">
    <property type="term" value="C:cytoplasm"/>
    <property type="evidence" value="ECO:0007669"/>
    <property type="project" value="TreeGrafter"/>
</dbReference>
<proteinExistence type="predicted"/>
<organism evidence="1 2">
    <name type="scientific">Planoprotostelium fungivorum</name>
    <dbReference type="NCBI Taxonomy" id="1890364"/>
    <lineage>
        <taxon>Eukaryota</taxon>
        <taxon>Amoebozoa</taxon>
        <taxon>Evosea</taxon>
        <taxon>Variosea</taxon>
        <taxon>Cavosteliida</taxon>
        <taxon>Cavosteliaceae</taxon>
        <taxon>Planoprotostelium</taxon>
    </lineage>
</organism>
<dbReference type="Gene3D" id="3.40.50.1240">
    <property type="entry name" value="Phosphoglycerate mutase-like"/>
    <property type="match status" value="1"/>
</dbReference>
<dbReference type="SMART" id="SM00855">
    <property type="entry name" value="PGAM"/>
    <property type="match status" value="1"/>
</dbReference>
<reference evidence="1 2" key="1">
    <citation type="journal article" date="2018" name="Genome Biol. Evol.">
        <title>Multiple Roots of Fruiting Body Formation in Amoebozoa.</title>
        <authorList>
            <person name="Hillmann F."/>
            <person name="Forbes G."/>
            <person name="Novohradska S."/>
            <person name="Ferling I."/>
            <person name="Riege K."/>
            <person name="Groth M."/>
            <person name="Westermann M."/>
            <person name="Marz M."/>
            <person name="Spaller T."/>
            <person name="Winckler T."/>
            <person name="Schaap P."/>
            <person name="Glockner G."/>
        </authorList>
    </citation>
    <scope>NUCLEOTIDE SEQUENCE [LARGE SCALE GENOMIC DNA]</scope>
    <source>
        <strain evidence="1 2">Jena</strain>
    </source>
</reference>
<keyword evidence="2" id="KW-1185">Reference proteome</keyword>
<dbReference type="GO" id="GO:0016791">
    <property type="term" value="F:phosphatase activity"/>
    <property type="evidence" value="ECO:0007669"/>
    <property type="project" value="TreeGrafter"/>
</dbReference>
<dbReference type="SUPFAM" id="SSF53254">
    <property type="entry name" value="Phosphoglycerate mutase-like"/>
    <property type="match status" value="1"/>
</dbReference>
<dbReference type="EMBL" id="MDYQ01000116">
    <property type="protein sequence ID" value="PRP81838.1"/>
    <property type="molecule type" value="Genomic_DNA"/>
</dbReference>
<accession>A0A2P6ND12</accession>
<evidence type="ECO:0000313" key="1">
    <source>
        <dbReference type="EMBL" id="PRP81838.1"/>
    </source>
</evidence>
<dbReference type="PANTHER" id="PTHR48100">
    <property type="entry name" value="BROAD-SPECIFICITY PHOSPHATASE YOR283W-RELATED"/>
    <property type="match status" value="1"/>
</dbReference>
<gene>
    <name evidence="1" type="ORF">PROFUN_10587</name>
</gene>
<dbReference type="PANTHER" id="PTHR48100:SF1">
    <property type="entry name" value="HISTIDINE PHOSPHATASE FAMILY PROTEIN-RELATED"/>
    <property type="match status" value="1"/>
</dbReference>
<dbReference type="InterPro" id="IPR050275">
    <property type="entry name" value="PGM_Phosphatase"/>
</dbReference>
<name>A0A2P6ND12_9EUKA</name>
<dbReference type="Pfam" id="PF00300">
    <property type="entry name" value="His_Phos_1"/>
    <property type="match status" value="1"/>
</dbReference>
<sequence>MKRVYFIRHGQSFYNAAALKGYDPMIPDAELTDLGKRQATELSQQVESLPDIDLIVCSPLSRAIQTTFIAFDKRIAFTPLIILPDIRERVTGCDDLGSTPSELTNKFPSVSFDHLQNIWWYTNGPPEETDPNASKERFIAKPFQEPHDMFLSRVEDFRLWMAKRKERCVVVVGHCDFICQVVGFDLKNCQLVCTLFDPETKQFTVQNKSSL</sequence>
<dbReference type="InParanoid" id="A0A2P6ND12"/>
<dbReference type="OrthoDB" id="496981at2759"/>
<protein>
    <submittedName>
        <fullName evidence="1">Fructose-2,6-bisphosphatase</fullName>
    </submittedName>
</protein>
<dbReference type="Proteomes" id="UP000241769">
    <property type="component" value="Unassembled WGS sequence"/>
</dbReference>
<dbReference type="CDD" id="cd07067">
    <property type="entry name" value="HP_PGM_like"/>
    <property type="match status" value="1"/>
</dbReference>
<evidence type="ECO:0000313" key="2">
    <source>
        <dbReference type="Proteomes" id="UP000241769"/>
    </source>
</evidence>
<dbReference type="InterPro" id="IPR013078">
    <property type="entry name" value="His_Pase_superF_clade-1"/>
</dbReference>